<dbReference type="EMBL" id="CAMKVN010015147">
    <property type="protein sequence ID" value="CAI2196868.1"/>
    <property type="molecule type" value="Genomic_DNA"/>
</dbReference>
<reference evidence="1" key="1">
    <citation type="submission" date="2022-08" db="EMBL/GenBank/DDBJ databases">
        <authorList>
            <person name="Kallberg Y."/>
            <person name="Tangrot J."/>
            <person name="Rosling A."/>
        </authorList>
    </citation>
    <scope>NUCLEOTIDE SEQUENCE</scope>
    <source>
        <strain evidence="1">Wild A</strain>
    </source>
</reference>
<protein>
    <submittedName>
        <fullName evidence="1">14905_t:CDS:1</fullName>
    </submittedName>
</protein>
<keyword evidence="2" id="KW-1185">Reference proteome</keyword>
<sequence length="67" mass="7683">MVKVSSSIIKAKEISAITNTTIVNHETAEFLENKLKKTLEEIRSLDQYHIADCYEISPELLTEEFIL</sequence>
<name>A0A9W4T9L1_9GLOM</name>
<dbReference type="AlphaFoldDB" id="A0A9W4T9L1"/>
<comment type="caution">
    <text evidence="1">The sequence shown here is derived from an EMBL/GenBank/DDBJ whole genome shotgun (WGS) entry which is preliminary data.</text>
</comment>
<gene>
    <name evidence="1" type="ORF">FWILDA_LOCUS17792</name>
</gene>
<dbReference type="Proteomes" id="UP001153678">
    <property type="component" value="Unassembled WGS sequence"/>
</dbReference>
<accession>A0A9W4T9L1</accession>
<evidence type="ECO:0000313" key="1">
    <source>
        <dbReference type="EMBL" id="CAI2196868.1"/>
    </source>
</evidence>
<dbReference type="OrthoDB" id="2385538at2759"/>
<proteinExistence type="predicted"/>
<evidence type="ECO:0000313" key="2">
    <source>
        <dbReference type="Proteomes" id="UP001153678"/>
    </source>
</evidence>
<organism evidence="1 2">
    <name type="scientific">Funneliformis geosporum</name>
    <dbReference type="NCBI Taxonomy" id="1117311"/>
    <lineage>
        <taxon>Eukaryota</taxon>
        <taxon>Fungi</taxon>
        <taxon>Fungi incertae sedis</taxon>
        <taxon>Mucoromycota</taxon>
        <taxon>Glomeromycotina</taxon>
        <taxon>Glomeromycetes</taxon>
        <taxon>Glomerales</taxon>
        <taxon>Glomeraceae</taxon>
        <taxon>Funneliformis</taxon>
    </lineage>
</organism>
<feature type="non-terminal residue" evidence="1">
    <location>
        <position position="67"/>
    </location>
</feature>